<proteinExistence type="predicted"/>
<comment type="caution">
    <text evidence="4">The sequence shown here is derived from an EMBL/GenBank/DDBJ whole genome shotgun (WGS) entry which is preliminary data.</text>
</comment>
<sequence>MSECGAFHFGYAGGSSVAWDPWKTQTRGTLVKRIFGFRLVALATSLAVGSSLANAAPIAWQIDQTQSSISLSIADTAVDLDGTNATVRIRNQSGGNSGPWNVGNTAFMGGTLFTDYSEGGSHSIEFLPHAAGDIFGLTSGSYRPNPASWNPANTNADNPDGQYSNTSTDPSVFGARVRASVSILTLDAGYLAIDDVSYDAQSAQLAVSGTTGGSFDASLINFGILESLIYFDGVALPLGLGQPIPDTFAEPFNGFIAQNNSAGSGIINDLGGASREMIIPINMVLALDIEGIILNAGVTGQVVAYSVVPEPSTFVMFGLGAVGLAVTAIRKRRRA</sequence>
<evidence type="ECO:0000313" key="5">
    <source>
        <dbReference type="EMBL" id="CAL1125265.1"/>
    </source>
</evidence>
<keyword evidence="6" id="KW-1185">Reference proteome</keyword>
<dbReference type="EMBL" id="CAMXCT010000001">
    <property type="protein sequence ID" value="CAI3971890.1"/>
    <property type="molecule type" value="Genomic_DNA"/>
</dbReference>
<dbReference type="EMBL" id="CAMXCT030000001">
    <property type="protein sequence ID" value="CAL4759202.1"/>
    <property type="molecule type" value="Genomic_DNA"/>
</dbReference>
<dbReference type="InterPro" id="IPR013424">
    <property type="entry name" value="Ice-binding_C"/>
</dbReference>
<dbReference type="NCBIfam" id="TIGR02595">
    <property type="entry name" value="PEP_CTERM"/>
    <property type="match status" value="1"/>
</dbReference>
<reference evidence="4" key="1">
    <citation type="submission" date="2022-10" db="EMBL/GenBank/DDBJ databases">
        <authorList>
            <person name="Chen Y."/>
            <person name="Dougan E. K."/>
            <person name="Chan C."/>
            <person name="Rhodes N."/>
            <person name="Thang M."/>
        </authorList>
    </citation>
    <scope>NUCLEOTIDE SEQUENCE</scope>
</reference>
<dbReference type="EMBL" id="CAMXCT020000001">
    <property type="protein sequence ID" value="CAL1125265.1"/>
    <property type="molecule type" value="Genomic_DNA"/>
</dbReference>
<evidence type="ECO:0000313" key="6">
    <source>
        <dbReference type="Proteomes" id="UP001152797"/>
    </source>
</evidence>
<feature type="region of interest" description="Disordered" evidence="1">
    <location>
        <begin position="146"/>
        <end position="169"/>
    </location>
</feature>
<keyword evidence="2" id="KW-0812">Transmembrane</keyword>
<name>A0A9P1BG95_9DINO</name>
<keyword evidence="2" id="KW-0472">Membrane</keyword>
<evidence type="ECO:0000313" key="4">
    <source>
        <dbReference type="EMBL" id="CAI3971890.1"/>
    </source>
</evidence>
<gene>
    <name evidence="4" type="ORF">C1SCF055_LOCUS480</name>
</gene>
<dbReference type="Proteomes" id="UP001152797">
    <property type="component" value="Unassembled WGS sequence"/>
</dbReference>
<dbReference type="AlphaFoldDB" id="A0A9P1BG95"/>
<organism evidence="4">
    <name type="scientific">Cladocopium goreaui</name>
    <dbReference type="NCBI Taxonomy" id="2562237"/>
    <lineage>
        <taxon>Eukaryota</taxon>
        <taxon>Sar</taxon>
        <taxon>Alveolata</taxon>
        <taxon>Dinophyceae</taxon>
        <taxon>Suessiales</taxon>
        <taxon>Symbiodiniaceae</taxon>
        <taxon>Cladocopium</taxon>
    </lineage>
</organism>
<accession>A0A9P1BG95</accession>
<evidence type="ECO:0000259" key="3">
    <source>
        <dbReference type="Pfam" id="PF07589"/>
    </source>
</evidence>
<reference evidence="5" key="2">
    <citation type="submission" date="2024-04" db="EMBL/GenBank/DDBJ databases">
        <authorList>
            <person name="Chen Y."/>
            <person name="Shah S."/>
            <person name="Dougan E. K."/>
            <person name="Thang M."/>
            <person name="Chan C."/>
        </authorList>
    </citation>
    <scope>NUCLEOTIDE SEQUENCE [LARGE SCALE GENOMIC DNA]</scope>
</reference>
<feature type="transmembrane region" description="Helical" evidence="2">
    <location>
        <begin position="311"/>
        <end position="329"/>
    </location>
</feature>
<dbReference type="Pfam" id="PF07589">
    <property type="entry name" value="PEP-CTERM"/>
    <property type="match status" value="1"/>
</dbReference>
<feature type="domain" description="Ice-binding protein C-terminal" evidence="3">
    <location>
        <begin position="308"/>
        <end position="332"/>
    </location>
</feature>
<evidence type="ECO:0000256" key="1">
    <source>
        <dbReference type="SAM" id="MobiDB-lite"/>
    </source>
</evidence>
<keyword evidence="2" id="KW-1133">Transmembrane helix</keyword>
<evidence type="ECO:0000256" key="2">
    <source>
        <dbReference type="SAM" id="Phobius"/>
    </source>
</evidence>
<protein>
    <recommendedName>
        <fullName evidence="3">Ice-binding protein C-terminal domain-containing protein</fullName>
    </recommendedName>
</protein>